<keyword evidence="7" id="KW-1185">Reference proteome</keyword>
<evidence type="ECO:0000259" key="4">
    <source>
        <dbReference type="Pfam" id="PF00534"/>
    </source>
</evidence>
<evidence type="ECO:0000256" key="1">
    <source>
        <dbReference type="ARBA" id="ARBA00021292"/>
    </source>
</evidence>
<dbReference type="Pfam" id="PF13439">
    <property type="entry name" value="Glyco_transf_4"/>
    <property type="match status" value="1"/>
</dbReference>
<dbReference type="PANTHER" id="PTHR45947">
    <property type="entry name" value="SULFOQUINOVOSYL TRANSFERASE SQD2"/>
    <property type="match status" value="1"/>
</dbReference>
<reference evidence="6 7" key="1">
    <citation type="submission" date="2022-11" db="EMBL/GenBank/DDBJ databases">
        <title>Anaerobic phenanthrene biodegradation by a DNRA strain PheN6.</title>
        <authorList>
            <person name="Zhang Z."/>
        </authorList>
    </citation>
    <scope>NUCLEOTIDE SEQUENCE [LARGE SCALE GENOMIC DNA]</scope>
    <source>
        <strain evidence="6 7">PheN6</strain>
    </source>
</reference>
<evidence type="ECO:0000256" key="2">
    <source>
        <dbReference type="ARBA" id="ARBA00022676"/>
    </source>
</evidence>
<comment type="caution">
    <text evidence="6">The sequence shown here is derived from an EMBL/GenBank/DDBJ whole genome shotgun (WGS) entry which is preliminary data.</text>
</comment>
<accession>A0ABT5GHE4</accession>
<dbReference type="Proteomes" id="UP001150259">
    <property type="component" value="Unassembled WGS sequence"/>
</dbReference>
<dbReference type="CDD" id="cd03801">
    <property type="entry name" value="GT4_PimA-like"/>
    <property type="match status" value="1"/>
</dbReference>
<organism evidence="6 7">
    <name type="scientific">Intrasporangium calvum</name>
    <dbReference type="NCBI Taxonomy" id="53358"/>
    <lineage>
        <taxon>Bacteria</taxon>
        <taxon>Bacillati</taxon>
        <taxon>Actinomycetota</taxon>
        <taxon>Actinomycetes</taxon>
        <taxon>Micrococcales</taxon>
        <taxon>Intrasporangiaceae</taxon>
        <taxon>Intrasporangium</taxon>
    </lineage>
</organism>
<evidence type="ECO:0000256" key="3">
    <source>
        <dbReference type="ARBA" id="ARBA00022679"/>
    </source>
</evidence>
<dbReference type="Pfam" id="PF00534">
    <property type="entry name" value="Glycos_transf_1"/>
    <property type="match status" value="1"/>
</dbReference>
<dbReference type="InterPro" id="IPR050194">
    <property type="entry name" value="Glycosyltransferase_grp1"/>
</dbReference>
<dbReference type="SUPFAM" id="SSF53756">
    <property type="entry name" value="UDP-Glycosyltransferase/glycogen phosphorylase"/>
    <property type="match status" value="1"/>
</dbReference>
<feature type="domain" description="Glycosyl transferase family 1" evidence="4">
    <location>
        <begin position="208"/>
        <end position="357"/>
    </location>
</feature>
<evidence type="ECO:0000313" key="7">
    <source>
        <dbReference type="Proteomes" id="UP001150259"/>
    </source>
</evidence>
<dbReference type="PANTHER" id="PTHR45947:SF3">
    <property type="entry name" value="SULFOQUINOVOSYL TRANSFERASE SQD2"/>
    <property type="match status" value="1"/>
</dbReference>
<gene>
    <name evidence="6" type="ORF">OO014_10440</name>
</gene>
<evidence type="ECO:0000259" key="5">
    <source>
        <dbReference type="Pfam" id="PF13439"/>
    </source>
</evidence>
<dbReference type="EMBL" id="JAPFQL010000040">
    <property type="protein sequence ID" value="MDC5697678.1"/>
    <property type="molecule type" value="Genomic_DNA"/>
</dbReference>
<keyword evidence="2" id="KW-0328">Glycosyltransferase</keyword>
<protein>
    <recommendedName>
        <fullName evidence="1">D-inositol 3-phosphate glycosyltransferase</fullName>
    </recommendedName>
</protein>
<evidence type="ECO:0000313" key="6">
    <source>
        <dbReference type="EMBL" id="MDC5697678.1"/>
    </source>
</evidence>
<keyword evidence="3" id="KW-0808">Transferase</keyword>
<dbReference type="Gene3D" id="3.40.50.2000">
    <property type="entry name" value="Glycogen Phosphorylase B"/>
    <property type="match status" value="2"/>
</dbReference>
<name>A0ABT5GHE4_9MICO</name>
<dbReference type="RefSeq" id="WP_272462254.1">
    <property type="nucleotide sequence ID" value="NZ_JAPFQL010000040.1"/>
</dbReference>
<dbReference type="InterPro" id="IPR001296">
    <property type="entry name" value="Glyco_trans_1"/>
</dbReference>
<proteinExistence type="predicted"/>
<sequence>MDRRIALVASSFDPHTGGVEEHVRHVARVLAARGHHVVVWTVDRGEHLGARDMDGFEVRYLPTPLPARSLRALLTFGTRLPAAVMSWVGAYLSFRPEILHVHCFGPNGVYALALSRLTGTPLVVSGHGETFMDDDRVFEKSALLRRALRLAGRRAAAVTACSTMVAEALETGFGTQHPHVVPNGVELDARAERAPQDPPTWWPLSTVVVGAVGRIEQVKGFDLLVRAFASVRRPGEHLVIAGDGAALPRLAALVEELDAAEAVVLPGRISRPEVAWLMEHSTVVVVPSRVEAFGIVALEAWRGGSPLLLTENSGARDVVTDGVDAFLVDPTDLTALGAAIRRVVDDPDTSSVVARNGHMSVQAYSWERVCDDYIAIYDVVLPKAPQ</sequence>
<feature type="domain" description="Glycosyltransferase subfamily 4-like N-terminal" evidence="5">
    <location>
        <begin position="17"/>
        <end position="188"/>
    </location>
</feature>
<dbReference type="InterPro" id="IPR028098">
    <property type="entry name" value="Glyco_trans_4-like_N"/>
</dbReference>